<proteinExistence type="inferred from homology"/>
<dbReference type="GO" id="GO:0009396">
    <property type="term" value="P:folic acid-containing compound biosynthetic process"/>
    <property type="evidence" value="ECO:0007669"/>
    <property type="project" value="TreeGrafter"/>
</dbReference>
<comment type="similarity">
    <text evidence="1 5">Belongs to the 5-formyltetrahydrofolate cyclo-ligase family.</text>
</comment>
<dbReference type="PANTHER" id="PTHR23407:SF1">
    <property type="entry name" value="5-FORMYLTETRAHYDROFOLATE CYCLO-LIGASE"/>
    <property type="match status" value="1"/>
</dbReference>
<comment type="catalytic activity">
    <reaction evidence="5">
        <text>(6S)-5-formyl-5,6,7,8-tetrahydrofolate + ATP = (6R)-5,10-methenyltetrahydrofolate + ADP + phosphate</text>
        <dbReference type="Rhea" id="RHEA:10488"/>
        <dbReference type="ChEBI" id="CHEBI:30616"/>
        <dbReference type="ChEBI" id="CHEBI:43474"/>
        <dbReference type="ChEBI" id="CHEBI:57455"/>
        <dbReference type="ChEBI" id="CHEBI:57457"/>
        <dbReference type="ChEBI" id="CHEBI:456216"/>
        <dbReference type="EC" id="6.3.3.2"/>
    </reaction>
</comment>
<dbReference type="GO" id="GO:0030272">
    <property type="term" value="F:5-formyltetrahydrofolate cyclo-ligase activity"/>
    <property type="evidence" value="ECO:0007669"/>
    <property type="project" value="UniProtKB-EC"/>
</dbReference>
<keyword evidence="2 4" id="KW-0547">Nucleotide-binding</keyword>
<dbReference type="PANTHER" id="PTHR23407">
    <property type="entry name" value="ATPASE INHIBITOR/5-FORMYLTETRAHYDROFOLATE CYCLO-LIGASE"/>
    <property type="match status" value="1"/>
</dbReference>
<keyword evidence="5" id="KW-0460">Magnesium</keyword>
<evidence type="ECO:0000313" key="6">
    <source>
        <dbReference type="EMBL" id="RZO22738.1"/>
    </source>
</evidence>
<dbReference type="Proteomes" id="UP000315782">
    <property type="component" value="Unassembled WGS sequence"/>
</dbReference>
<dbReference type="Pfam" id="PF01812">
    <property type="entry name" value="5-FTHF_cyc-lig"/>
    <property type="match status" value="1"/>
</dbReference>
<name>A0A520MND5_9GAMM</name>
<evidence type="ECO:0000313" key="7">
    <source>
        <dbReference type="Proteomes" id="UP000315782"/>
    </source>
</evidence>
<comment type="caution">
    <text evidence="6">The sequence shown here is derived from an EMBL/GenBank/DDBJ whole genome shotgun (WGS) entry which is preliminary data.</text>
</comment>
<dbReference type="GO" id="GO:0035999">
    <property type="term" value="P:tetrahydrofolate interconversion"/>
    <property type="evidence" value="ECO:0007669"/>
    <property type="project" value="TreeGrafter"/>
</dbReference>
<dbReference type="EMBL" id="SHBI01000002">
    <property type="protein sequence ID" value="RZO22738.1"/>
    <property type="molecule type" value="Genomic_DNA"/>
</dbReference>
<keyword evidence="5" id="KW-0479">Metal-binding</keyword>
<organism evidence="6 7">
    <name type="scientific">SAR86 cluster bacterium</name>
    <dbReference type="NCBI Taxonomy" id="2030880"/>
    <lineage>
        <taxon>Bacteria</taxon>
        <taxon>Pseudomonadati</taxon>
        <taxon>Pseudomonadota</taxon>
        <taxon>Gammaproteobacteria</taxon>
        <taxon>SAR86 cluster</taxon>
    </lineage>
</organism>
<gene>
    <name evidence="6" type="ORF">EVA96_00905</name>
</gene>
<dbReference type="SUPFAM" id="SSF100950">
    <property type="entry name" value="NagB/RpiA/CoA transferase-like"/>
    <property type="match status" value="1"/>
</dbReference>
<dbReference type="InterPro" id="IPR024185">
    <property type="entry name" value="FTHF_cligase-like_sf"/>
</dbReference>
<evidence type="ECO:0000256" key="1">
    <source>
        <dbReference type="ARBA" id="ARBA00010638"/>
    </source>
</evidence>
<dbReference type="InterPro" id="IPR037171">
    <property type="entry name" value="NagB/RpiA_transferase-like"/>
</dbReference>
<comment type="cofactor">
    <cofactor evidence="5">
        <name>Mg(2+)</name>
        <dbReference type="ChEBI" id="CHEBI:18420"/>
    </cofactor>
</comment>
<evidence type="ECO:0000256" key="3">
    <source>
        <dbReference type="ARBA" id="ARBA00022840"/>
    </source>
</evidence>
<evidence type="ECO:0000256" key="5">
    <source>
        <dbReference type="RuleBase" id="RU361279"/>
    </source>
</evidence>
<reference evidence="6 7" key="1">
    <citation type="submission" date="2019-02" db="EMBL/GenBank/DDBJ databases">
        <title>Prokaryotic population dynamics and viral predation in marine succession experiment using metagenomics: the confinement effect.</title>
        <authorList>
            <person name="Haro-Moreno J.M."/>
            <person name="Rodriguez-Valera F."/>
            <person name="Lopez-Perez M."/>
        </authorList>
    </citation>
    <scope>NUCLEOTIDE SEQUENCE [LARGE SCALE GENOMIC DNA]</scope>
    <source>
        <strain evidence="6">MED-G163</strain>
    </source>
</reference>
<dbReference type="GO" id="GO:0046872">
    <property type="term" value="F:metal ion binding"/>
    <property type="evidence" value="ECO:0007669"/>
    <property type="project" value="UniProtKB-KW"/>
</dbReference>
<protein>
    <recommendedName>
        <fullName evidence="5">5-formyltetrahydrofolate cyclo-ligase</fullName>
        <ecNumber evidence="5">6.3.3.2</ecNumber>
    </recommendedName>
</protein>
<dbReference type="EC" id="6.3.3.2" evidence="5"/>
<keyword evidence="3 4" id="KW-0067">ATP-binding</keyword>
<feature type="binding site" evidence="4">
    <location>
        <begin position="3"/>
        <end position="7"/>
    </location>
    <ligand>
        <name>ATP</name>
        <dbReference type="ChEBI" id="CHEBI:30616"/>
    </ligand>
</feature>
<keyword evidence="6" id="KW-0436">Ligase</keyword>
<sequence length="188" mass="21769">MVKNKLRKSLFEQGQSLSDSFITDSNLIIQSQAIESIDFKSIINNLLYFPYRYEVSIELIEKEINKYSNNIYMPRIISDKNMLFNLLDGSPLVKNKYGINEINNNKYLDPLSFDCMFIPFVGIDSNGQRLGYGGGYFDRSLEVLKGTKERPLIVGLGYDYQVSKEVYGEKHDLKYDLVITERRVLSFI</sequence>
<feature type="binding site" evidence="4">
    <location>
        <position position="54"/>
    </location>
    <ligand>
        <name>substrate</name>
    </ligand>
</feature>
<dbReference type="Gene3D" id="3.40.50.10420">
    <property type="entry name" value="NagB/RpiA/CoA transferase-like"/>
    <property type="match status" value="1"/>
</dbReference>
<evidence type="ECO:0000256" key="2">
    <source>
        <dbReference type="ARBA" id="ARBA00022741"/>
    </source>
</evidence>
<dbReference type="PIRSF" id="PIRSF006806">
    <property type="entry name" value="FTHF_cligase"/>
    <property type="match status" value="1"/>
</dbReference>
<dbReference type="GO" id="GO:0005524">
    <property type="term" value="F:ATP binding"/>
    <property type="evidence" value="ECO:0007669"/>
    <property type="project" value="UniProtKB-KW"/>
</dbReference>
<dbReference type="InterPro" id="IPR002698">
    <property type="entry name" value="FTHF_cligase"/>
</dbReference>
<dbReference type="NCBIfam" id="TIGR02727">
    <property type="entry name" value="MTHFS_bact"/>
    <property type="match status" value="1"/>
</dbReference>
<evidence type="ECO:0000256" key="4">
    <source>
        <dbReference type="PIRSR" id="PIRSR006806-1"/>
    </source>
</evidence>
<accession>A0A520MND5</accession>
<dbReference type="AlphaFoldDB" id="A0A520MND5"/>